<accession>U1RXX1</accession>
<feature type="compositionally biased region" description="Polar residues" evidence="1">
    <location>
        <begin position="63"/>
        <end position="72"/>
    </location>
</feature>
<dbReference type="HOGENOM" id="CLU_2520168_0_0_11"/>
<gene>
    <name evidence="2" type="ORF">HMPREF1979_01233</name>
</gene>
<evidence type="ECO:0000313" key="3">
    <source>
        <dbReference type="Proteomes" id="UP000016536"/>
    </source>
</evidence>
<keyword evidence="3" id="KW-1185">Reference proteome</keyword>
<comment type="caution">
    <text evidence="2">The sequence shown here is derived from an EMBL/GenBank/DDBJ whole genome shotgun (WGS) entry which is preliminary data.</text>
</comment>
<dbReference type="Proteomes" id="UP000016536">
    <property type="component" value="Unassembled WGS sequence"/>
</dbReference>
<dbReference type="EMBL" id="AWSE01000059">
    <property type="protein sequence ID" value="ERH24508.1"/>
    <property type="molecule type" value="Genomic_DNA"/>
</dbReference>
<evidence type="ECO:0000256" key="1">
    <source>
        <dbReference type="SAM" id="MobiDB-lite"/>
    </source>
</evidence>
<proteinExistence type="predicted"/>
<reference evidence="2 3" key="1">
    <citation type="submission" date="2013-08" db="EMBL/GenBank/DDBJ databases">
        <authorList>
            <person name="Weinstock G."/>
            <person name="Sodergren E."/>
            <person name="Wylie T."/>
            <person name="Fulton L."/>
            <person name="Fulton R."/>
            <person name="Fronick C."/>
            <person name="O'Laughlin M."/>
            <person name="Godfrey J."/>
            <person name="Miner T."/>
            <person name="Herter B."/>
            <person name="Appelbaum E."/>
            <person name="Cordes M."/>
            <person name="Lek S."/>
            <person name="Wollam A."/>
            <person name="Pepin K.H."/>
            <person name="Palsikar V.B."/>
            <person name="Mitreva M."/>
            <person name="Wilson R.K."/>
        </authorList>
    </citation>
    <scope>NUCLEOTIDE SEQUENCE [LARGE SCALE GENOMIC DNA]</scope>
    <source>
        <strain evidence="2 3">F0542</strain>
    </source>
</reference>
<evidence type="ECO:0000313" key="2">
    <source>
        <dbReference type="EMBL" id="ERH24508.1"/>
    </source>
</evidence>
<name>U1RXX1_9ACTO</name>
<feature type="region of interest" description="Disordered" evidence="1">
    <location>
        <begin position="63"/>
        <end position="84"/>
    </location>
</feature>
<dbReference type="AlphaFoldDB" id="U1RXX1"/>
<organism evidence="2 3">
    <name type="scientific">Actinomyces johnsonii F0542</name>
    <dbReference type="NCBI Taxonomy" id="1321818"/>
    <lineage>
        <taxon>Bacteria</taxon>
        <taxon>Bacillati</taxon>
        <taxon>Actinomycetota</taxon>
        <taxon>Actinomycetes</taxon>
        <taxon>Actinomycetales</taxon>
        <taxon>Actinomycetaceae</taxon>
        <taxon>Actinomyces</taxon>
    </lineage>
</organism>
<protein>
    <submittedName>
        <fullName evidence="2">Uncharacterized protein</fullName>
    </submittedName>
</protein>
<sequence length="84" mass="9525">MRRGDPAFDLSGEWRDRRQSRGYYSGNALVTVREKFIPPLVVESITNRTVPPLWLLFPQTASHQLTPSSTPDSRLECPAPTQVE</sequence>